<feature type="region of interest" description="Disordered" evidence="1">
    <location>
        <begin position="1"/>
        <end position="31"/>
    </location>
</feature>
<proteinExistence type="predicted"/>
<accession>A0A645EY03</accession>
<dbReference type="EMBL" id="VSSQ01052256">
    <property type="protein sequence ID" value="MPN06350.1"/>
    <property type="molecule type" value="Genomic_DNA"/>
</dbReference>
<protein>
    <submittedName>
        <fullName evidence="2">Uncharacterized protein</fullName>
    </submittedName>
</protein>
<gene>
    <name evidence="2" type="ORF">SDC9_153606</name>
</gene>
<name>A0A645EY03_9ZZZZ</name>
<sequence>MARVGRVKKATNRMGVRLPMPNMSRKITPKIVPGSTCNATIKELTGLVQPSKNARVPMSVPAQNANKKPVKVRKAVSQR</sequence>
<feature type="compositionally biased region" description="Basic residues" evidence="1">
    <location>
        <begin position="68"/>
        <end position="79"/>
    </location>
</feature>
<feature type="compositionally biased region" description="Basic residues" evidence="1">
    <location>
        <begin position="1"/>
        <end position="11"/>
    </location>
</feature>
<evidence type="ECO:0000256" key="1">
    <source>
        <dbReference type="SAM" id="MobiDB-lite"/>
    </source>
</evidence>
<evidence type="ECO:0000313" key="2">
    <source>
        <dbReference type="EMBL" id="MPN06350.1"/>
    </source>
</evidence>
<comment type="caution">
    <text evidence="2">The sequence shown here is derived from an EMBL/GenBank/DDBJ whole genome shotgun (WGS) entry which is preliminary data.</text>
</comment>
<feature type="region of interest" description="Disordered" evidence="1">
    <location>
        <begin position="50"/>
        <end position="79"/>
    </location>
</feature>
<reference evidence="2" key="1">
    <citation type="submission" date="2019-08" db="EMBL/GenBank/DDBJ databases">
        <authorList>
            <person name="Kucharzyk K."/>
            <person name="Murdoch R.W."/>
            <person name="Higgins S."/>
            <person name="Loffler F."/>
        </authorList>
    </citation>
    <scope>NUCLEOTIDE SEQUENCE</scope>
</reference>
<dbReference type="AlphaFoldDB" id="A0A645EY03"/>
<organism evidence="2">
    <name type="scientific">bioreactor metagenome</name>
    <dbReference type="NCBI Taxonomy" id="1076179"/>
    <lineage>
        <taxon>unclassified sequences</taxon>
        <taxon>metagenomes</taxon>
        <taxon>ecological metagenomes</taxon>
    </lineage>
</organism>